<accession>A0A3S4LZN1</accession>
<evidence type="ECO:0000313" key="5">
    <source>
        <dbReference type="Proteomes" id="UP000279227"/>
    </source>
</evidence>
<evidence type="ECO:0000313" key="4">
    <source>
        <dbReference type="EMBL" id="VEE06221.1"/>
    </source>
</evidence>
<dbReference type="Pfam" id="PF05057">
    <property type="entry name" value="DUF676"/>
    <property type="match status" value="1"/>
</dbReference>
<organism evidence="4 5">
    <name type="scientific">Chryseobacterium gleum</name>
    <name type="common">Flavobacterium gleum</name>
    <dbReference type="NCBI Taxonomy" id="250"/>
    <lineage>
        <taxon>Bacteria</taxon>
        <taxon>Pseudomonadati</taxon>
        <taxon>Bacteroidota</taxon>
        <taxon>Flavobacteriia</taxon>
        <taxon>Flavobacteriales</taxon>
        <taxon>Weeksellaceae</taxon>
        <taxon>Chryseobacterium group</taxon>
        <taxon>Chryseobacterium</taxon>
    </lineage>
</organism>
<dbReference type="KEGG" id="cgle:NCTC11432_01536"/>
<protein>
    <submittedName>
        <fullName evidence="4">Por secretion system C-terminal sorting domain</fullName>
    </submittedName>
</protein>
<dbReference type="Proteomes" id="UP000279227">
    <property type="component" value="Chromosome"/>
</dbReference>
<dbReference type="GeneID" id="93021331"/>
<dbReference type="OrthoDB" id="4535652at2"/>
<dbReference type="NCBIfam" id="TIGR04183">
    <property type="entry name" value="Por_Secre_tail"/>
    <property type="match status" value="1"/>
</dbReference>
<dbReference type="STRING" id="525257.HMPREF0204_12927"/>
<sequence length="1059" mass="116749">MKTKLSILAAFLLLSKLLLGQVQVSPQLVAQPSDPVNPVLESTLLLPFSDLDKTKIQTGLLLDAGIEFADLKKYNGTPTDSSFTTSKIINDIYGSLVMSKISSNGSALKSPADFQSEWFQDQTIDLLPIGGTYFKYNQFSESNQLAFQNMAPNLPTDRLNNISTGSLTLTPQNKILDVYVNNVWQDPYEINKVFAMAPIANSHNKLHFNVVFPPTLFLSNYTSEISILEVKFSDATNFQTVTLGQMIPVSYPSAGEYTWTYKLTLTNGQILYSKNKFSVTGDLEKYVDINDNGQAFSAAANLSTNNYWKVQLENYQYFIPFPPTVVNKPKLTLYIKLRNGQTQITKPFIVAEGFDTGHITAPRQEGGDNNIDDFLNRGGMQNTALKSYLEGNYDIIYVDWGIGTDYIQNNAELLKKAIRWVNQNKIGSEKNVVLGQSMGGLIARYALKDMEDNGENHDTKLFISHDSPHLGANTPLGLQYMLRHISKTFLRSPIVAGLNYVFSPIFTGGAPVSDILTIADTPASRQMLINYINSNYSIDNSVHNTWQATLKSKGYPQQTRNVAISNGSECGTDQNLQDLVTMHHNSKGWFVDFIGALIGGVTLDPAQVILSVVPGKSRYYYDFVARPMSSINESKQLYYGKIVYKKDILWVIPAQHTLLSGSRNQPSNVLPIDKYGGGKYRFPTSSLPEFLGNHITATDFSFVPTPSALDYNFGNTTLTENEYQKTFSPVDDASNIPFANFVAEEIGSYYGENTSHTYFSPRNRQFILNQFSEATKDQKLTTAFLCGSKVKIGGDALLCGNNNTTYTTGFAPTIQWSVINGANLVDIIGPSNQPQISLTPKANANGLLKLQAYLAGGGASNTVTKEVWIGKPMFSVSQINDPTYYNESHFYLSNSNATPVGSEQGITQVTWTKLSSSPQYGVFLHTYNNQLEGFARGSNNNWSMEVKVEATNGCGTSTQTVTITPPPAAPCETFSIAKNGETSDSYVVLKYIEPPCVSGKTVISKQEEQYQITVANSMGAVVISKAGNSFDLQGFPTGMYVVNISKDNETLVNQTIIKN</sequence>
<feature type="signal peptide" evidence="2">
    <location>
        <begin position="1"/>
        <end position="20"/>
    </location>
</feature>
<evidence type="ECO:0000256" key="1">
    <source>
        <dbReference type="ARBA" id="ARBA00022729"/>
    </source>
</evidence>
<feature type="domain" description="DUF676" evidence="3">
    <location>
        <begin position="418"/>
        <end position="475"/>
    </location>
</feature>
<evidence type="ECO:0000256" key="2">
    <source>
        <dbReference type="SAM" id="SignalP"/>
    </source>
</evidence>
<proteinExistence type="predicted"/>
<keyword evidence="1 2" id="KW-0732">Signal</keyword>
<gene>
    <name evidence="4" type="ORF">NCTC11432_01536</name>
</gene>
<dbReference type="AlphaFoldDB" id="A0A3S4LZN1"/>
<name>A0A3S4LZN1_CHRGE</name>
<dbReference type="Gene3D" id="3.40.50.1820">
    <property type="entry name" value="alpha/beta hydrolase"/>
    <property type="match status" value="1"/>
</dbReference>
<evidence type="ECO:0000259" key="3">
    <source>
        <dbReference type="Pfam" id="PF05057"/>
    </source>
</evidence>
<dbReference type="InterPro" id="IPR007751">
    <property type="entry name" value="DUF676_lipase-like"/>
</dbReference>
<reference evidence="4 5" key="1">
    <citation type="submission" date="2018-12" db="EMBL/GenBank/DDBJ databases">
        <authorList>
            <consortium name="Pathogen Informatics"/>
        </authorList>
    </citation>
    <scope>NUCLEOTIDE SEQUENCE [LARGE SCALE GENOMIC DNA]</scope>
    <source>
        <strain evidence="4 5">NCTC11432</strain>
    </source>
</reference>
<dbReference type="InterPro" id="IPR026444">
    <property type="entry name" value="Secre_tail"/>
</dbReference>
<feature type="chain" id="PRO_5018787822" evidence="2">
    <location>
        <begin position="21"/>
        <end position="1059"/>
    </location>
</feature>
<dbReference type="RefSeq" id="WP_002978123.1">
    <property type="nucleotide sequence ID" value="NZ_CP068486.1"/>
</dbReference>
<dbReference type="SUPFAM" id="SSF53474">
    <property type="entry name" value="alpha/beta-Hydrolases"/>
    <property type="match status" value="1"/>
</dbReference>
<dbReference type="EMBL" id="LR134289">
    <property type="protein sequence ID" value="VEE06221.1"/>
    <property type="molecule type" value="Genomic_DNA"/>
</dbReference>
<dbReference type="InterPro" id="IPR029058">
    <property type="entry name" value="AB_hydrolase_fold"/>
</dbReference>